<sequence>MADPLVEYEDETVMNSDVRSMRVPVKLKESVVEVMNAEFASLLQQLEQLRHSTQKCKILSGTLKSTLDERGIDSVEEWERYVAKVEHDGGSRDK</sequence>
<accession>A0A183F9W4</accession>
<dbReference type="WBParaSite" id="HPBE_0000295601-mRNA-1">
    <property type="protein sequence ID" value="HPBE_0000295601-mRNA-1"/>
    <property type="gene ID" value="HPBE_0000295601"/>
</dbReference>
<dbReference type="EMBL" id="UZAH01005743">
    <property type="protein sequence ID" value="VDO29664.1"/>
    <property type="molecule type" value="Genomic_DNA"/>
</dbReference>
<accession>A0A3P7V3L3</accession>
<proteinExistence type="predicted"/>
<protein>
    <submittedName>
        <fullName evidence="3">Swi5-dependent recombination DNA repair protein 1 homolog</fullName>
    </submittedName>
</protein>
<organism evidence="2 3">
    <name type="scientific">Heligmosomoides polygyrus</name>
    <name type="common">Parasitic roundworm</name>
    <dbReference type="NCBI Taxonomy" id="6339"/>
    <lineage>
        <taxon>Eukaryota</taxon>
        <taxon>Metazoa</taxon>
        <taxon>Ecdysozoa</taxon>
        <taxon>Nematoda</taxon>
        <taxon>Chromadorea</taxon>
        <taxon>Rhabditida</taxon>
        <taxon>Rhabditina</taxon>
        <taxon>Rhabditomorpha</taxon>
        <taxon>Strongyloidea</taxon>
        <taxon>Heligmosomidae</taxon>
        <taxon>Heligmosomoides</taxon>
    </lineage>
</organism>
<evidence type="ECO:0000313" key="2">
    <source>
        <dbReference type="Proteomes" id="UP000050761"/>
    </source>
</evidence>
<reference evidence="3" key="2">
    <citation type="submission" date="2019-09" db="UniProtKB">
        <authorList>
            <consortium name="WormBaseParasite"/>
        </authorList>
    </citation>
    <scope>IDENTIFICATION</scope>
</reference>
<keyword evidence="2" id="KW-1185">Reference proteome</keyword>
<evidence type="ECO:0000313" key="1">
    <source>
        <dbReference type="EMBL" id="VDO29664.1"/>
    </source>
</evidence>
<gene>
    <name evidence="1" type="ORF">HPBE_LOCUS2957</name>
</gene>
<name>A0A183F9W4_HELPZ</name>
<reference evidence="1 2" key="1">
    <citation type="submission" date="2018-11" db="EMBL/GenBank/DDBJ databases">
        <authorList>
            <consortium name="Pathogen Informatics"/>
        </authorList>
    </citation>
    <scope>NUCLEOTIDE SEQUENCE [LARGE SCALE GENOMIC DNA]</scope>
</reference>
<dbReference type="Proteomes" id="UP000050761">
    <property type="component" value="Unassembled WGS sequence"/>
</dbReference>
<dbReference type="AlphaFoldDB" id="A0A183F9W4"/>
<evidence type="ECO:0000313" key="3">
    <source>
        <dbReference type="WBParaSite" id="HPBE_0000295601-mRNA-1"/>
    </source>
</evidence>